<feature type="domain" description="ABC transmembrane type-1" evidence="9">
    <location>
        <begin position="81"/>
        <end position="287"/>
    </location>
</feature>
<comment type="caution">
    <text evidence="10">The sequence shown here is derived from an EMBL/GenBank/DDBJ whole genome shotgun (WGS) entry which is preliminary data.</text>
</comment>
<dbReference type="InterPro" id="IPR035906">
    <property type="entry name" value="MetI-like_sf"/>
</dbReference>
<keyword evidence="7 8" id="KW-0472">Membrane</keyword>
<keyword evidence="5 8" id="KW-0812">Transmembrane</keyword>
<comment type="similarity">
    <text evidence="2">Belongs to the binding-protein-dependent transport system permease family. CysTW subfamily.</text>
</comment>
<feature type="transmembrane region" description="Helical" evidence="8">
    <location>
        <begin position="21"/>
        <end position="42"/>
    </location>
</feature>
<protein>
    <submittedName>
        <fullName evidence="10">ABC-type spermidine/putrescine transport system permease subunit I</fullName>
    </submittedName>
</protein>
<dbReference type="RefSeq" id="WP_133571863.1">
    <property type="nucleotide sequence ID" value="NZ_SNYR01000001.1"/>
</dbReference>
<feature type="transmembrane region" description="Helical" evidence="8">
    <location>
        <begin position="116"/>
        <end position="139"/>
    </location>
</feature>
<evidence type="ECO:0000256" key="4">
    <source>
        <dbReference type="ARBA" id="ARBA00022475"/>
    </source>
</evidence>
<evidence type="ECO:0000259" key="9">
    <source>
        <dbReference type="PROSITE" id="PS50928"/>
    </source>
</evidence>
<feature type="transmembrane region" description="Helical" evidence="8">
    <location>
        <begin position="268"/>
        <end position="288"/>
    </location>
</feature>
<evidence type="ECO:0000313" key="11">
    <source>
        <dbReference type="Proteomes" id="UP000295391"/>
    </source>
</evidence>
<dbReference type="GO" id="GO:0055085">
    <property type="term" value="P:transmembrane transport"/>
    <property type="evidence" value="ECO:0007669"/>
    <property type="project" value="InterPro"/>
</dbReference>
<dbReference type="EMBL" id="SNYR01000001">
    <property type="protein sequence ID" value="TDQ67236.1"/>
    <property type="molecule type" value="Genomic_DNA"/>
</dbReference>
<dbReference type="Pfam" id="PF00528">
    <property type="entry name" value="BPD_transp_1"/>
    <property type="match status" value="1"/>
</dbReference>
<dbReference type="GO" id="GO:0005886">
    <property type="term" value="C:plasma membrane"/>
    <property type="evidence" value="ECO:0007669"/>
    <property type="project" value="UniProtKB-SubCell"/>
</dbReference>
<evidence type="ECO:0000256" key="5">
    <source>
        <dbReference type="ARBA" id="ARBA00022692"/>
    </source>
</evidence>
<keyword evidence="6 8" id="KW-1133">Transmembrane helix</keyword>
<dbReference type="InterPro" id="IPR000515">
    <property type="entry name" value="MetI-like"/>
</dbReference>
<proteinExistence type="inferred from homology"/>
<feature type="transmembrane region" description="Helical" evidence="8">
    <location>
        <begin position="168"/>
        <end position="189"/>
    </location>
</feature>
<gene>
    <name evidence="10" type="ORF">ATL17_1243</name>
</gene>
<evidence type="ECO:0000256" key="1">
    <source>
        <dbReference type="ARBA" id="ARBA00004651"/>
    </source>
</evidence>
<dbReference type="Proteomes" id="UP000295391">
    <property type="component" value="Unassembled WGS sequence"/>
</dbReference>
<evidence type="ECO:0000256" key="2">
    <source>
        <dbReference type="ARBA" id="ARBA00007069"/>
    </source>
</evidence>
<accession>A0A4R6VWK4</accession>
<dbReference type="PANTHER" id="PTHR42929:SF1">
    <property type="entry name" value="INNER MEMBRANE ABC TRANSPORTER PERMEASE PROTEIN YDCU-RELATED"/>
    <property type="match status" value="1"/>
</dbReference>
<dbReference type="OrthoDB" id="9807047at2"/>
<evidence type="ECO:0000256" key="6">
    <source>
        <dbReference type="ARBA" id="ARBA00022989"/>
    </source>
</evidence>
<name>A0A4R6VWK4_9HYPH</name>
<reference evidence="10 11" key="1">
    <citation type="submission" date="2019-03" db="EMBL/GenBank/DDBJ databases">
        <title>Genomic Encyclopedia of Type Strains, Phase III (KMG-III): the genomes of soil and plant-associated and newly described type strains.</title>
        <authorList>
            <person name="Whitman W."/>
        </authorList>
    </citation>
    <scope>NUCLEOTIDE SEQUENCE [LARGE SCALE GENOMIC DNA]</scope>
    <source>
        <strain evidence="10 11">CGMCC 1.7002</strain>
    </source>
</reference>
<evidence type="ECO:0000256" key="7">
    <source>
        <dbReference type="ARBA" id="ARBA00023136"/>
    </source>
</evidence>
<dbReference type="SUPFAM" id="SSF161098">
    <property type="entry name" value="MetI-like"/>
    <property type="match status" value="1"/>
</dbReference>
<dbReference type="CDD" id="cd06261">
    <property type="entry name" value="TM_PBP2"/>
    <property type="match status" value="1"/>
</dbReference>
<evidence type="ECO:0000256" key="8">
    <source>
        <dbReference type="RuleBase" id="RU363032"/>
    </source>
</evidence>
<comment type="subcellular location">
    <subcellularLocation>
        <location evidence="1 8">Cell membrane</location>
        <topology evidence="1 8">Multi-pass membrane protein</topology>
    </subcellularLocation>
</comment>
<keyword evidence="4" id="KW-1003">Cell membrane</keyword>
<feature type="transmembrane region" description="Helical" evidence="8">
    <location>
        <begin position="210"/>
        <end position="232"/>
    </location>
</feature>
<sequence length="302" mass="33881">MKGLSQSNRQRAQLSLLLGPVTIFLAIFFFTPLLIMLIYSFLMPGLYGGVEWIFYPHNYGRILGFADPTFEFFDPVYIQIFLRSLRIAATTVIITLLVCYPAAFQISRLKENWKNFSLFLIALPFFASLIVRLFIWVLILKKTGFINSTLMSLGIISEPLDMIYTEGATILGMVYIFIPFMFLPLYASVEKLDWTLVKASQDLGANGFQTFFRVILPLTMPGIIGGSILVFIPTLGNFVVPTVLGGAKVLMLGNLIEQQFLSARNWPFGAALSMLVMTGVLVMLFIYIRSETKDGDQSPATK</sequence>
<evidence type="ECO:0000313" key="10">
    <source>
        <dbReference type="EMBL" id="TDQ67236.1"/>
    </source>
</evidence>
<organism evidence="10 11">
    <name type="scientific">Maritalea mobilis</name>
    <dbReference type="NCBI Taxonomy" id="483324"/>
    <lineage>
        <taxon>Bacteria</taxon>
        <taxon>Pseudomonadati</taxon>
        <taxon>Pseudomonadota</taxon>
        <taxon>Alphaproteobacteria</taxon>
        <taxon>Hyphomicrobiales</taxon>
        <taxon>Devosiaceae</taxon>
        <taxon>Maritalea</taxon>
    </lineage>
</organism>
<dbReference type="Gene3D" id="1.10.3720.10">
    <property type="entry name" value="MetI-like"/>
    <property type="match status" value="1"/>
</dbReference>
<keyword evidence="11" id="KW-1185">Reference proteome</keyword>
<keyword evidence="3 8" id="KW-0813">Transport</keyword>
<dbReference type="PROSITE" id="PS50928">
    <property type="entry name" value="ABC_TM1"/>
    <property type="match status" value="1"/>
</dbReference>
<feature type="transmembrane region" description="Helical" evidence="8">
    <location>
        <begin position="80"/>
        <end position="104"/>
    </location>
</feature>
<dbReference type="PANTHER" id="PTHR42929">
    <property type="entry name" value="INNER MEMBRANE ABC TRANSPORTER PERMEASE PROTEIN YDCU-RELATED-RELATED"/>
    <property type="match status" value="1"/>
</dbReference>
<evidence type="ECO:0000256" key="3">
    <source>
        <dbReference type="ARBA" id="ARBA00022448"/>
    </source>
</evidence>
<dbReference type="AlphaFoldDB" id="A0A4R6VWK4"/>